<evidence type="ECO:0000313" key="4">
    <source>
        <dbReference type="EMBL" id="MFC4346333.1"/>
    </source>
</evidence>
<keyword evidence="2" id="KW-0732">Signal</keyword>
<evidence type="ECO:0000313" key="5">
    <source>
        <dbReference type="Proteomes" id="UP001595776"/>
    </source>
</evidence>
<proteinExistence type="predicted"/>
<dbReference type="EC" id="3.4.-.-" evidence="4"/>
<dbReference type="InterPro" id="IPR001375">
    <property type="entry name" value="Peptidase_S9_cat"/>
</dbReference>
<keyword evidence="5" id="KW-1185">Reference proteome</keyword>
<dbReference type="Proteomes" id="UP001595776">
    <property type="component" value="Unassembled WGS sequence"/>
</dbReference>
<gene>
    <name evidence="4" type="ORF">ACFO5Q_00560</name>
</gene>
<sequence>MTEPKGAILMRIILGLLAALSVPAVADTDPLLSDPATIDRENPPGMVELQIPSAGAMMNGHMYLAGGAGPHPTVVMLHGFPGNEKNLDTAQMLRRAGFNVLYFHYRGAWGSGGDYHLANVVADAKAAVAYVRAQGEAGKDRVDPTRVSLFGHSLGGFNAILNGAADTGLACTVAAAPADMVNFVENADPNIVVSAGANTPVPGLKNYSFADLIKETDADREAFDLQSKMAAFKGRALMIVTAEGDVVVPPEGQQALADAAKAGGAKPFRHVVMDGDHGFAWTRIAFNTTVTNWMSEHCR</sequence>
<dbReference type="InterPro" id="IPR050261">
    <property type="entry name" value="FrsA_esterase"/>
</dbReference>
<dbReference type="RefSeq" id="WP_082720011.1">
    <property type="nucleotide sequence ID" value="NZ_JBHSCR010000001.1"/>
</dbReference>
<dbReference type="PANTHER" id="PTHR22946">
    <property type="entry name" value="DIENELACTONE HYDROLASE DOMAIN-CONTAINING PROTEIN-RELATED"/>
    <property type="match status" value="1"/>
</dbReference>
<reference evidence="5" key="1">
    <citation type="journal article" date="2019" name="Int. J. Syst. Evol. Microbiol.">
        <title>The Global Catalogue of Microorganisms (GCM) 10K type strain sequencing project: providing services to taxonomists for standard genome sequencing and annotation.</title>
        <authorList>
            <consortium name="The Broad Institute Genomics Platform"/>
            <consortium name="The Broad Institute Genome Sequencing Center for Infectious Disease"/>
            <person name="Wu L."/>
            <person name="Ma J."/>
        </authorList>
    </citation>
    <scope>NUCLEOTIDE SEQUENCE [LARGE SCALE GENOMIC DNA]</scope>
    <source>
        <strain evidence="5">CGMCC 1.15304</strain>
    </source>
</reference>
<dbReference type="Pfam" id="PF00326">
    <property type="entry name" value="Peptidase_S9"/>
    <property type="match status" value="1"/>
</dbReference>
<dbReference type="Gene3D" id="3.40.50.1820">
    <property type="entry name" value="alpha/beta hydrolase"/>
    <property type="match status" value="1"/>
</dbReference>
<feature type="chain" id="PRO_5045573779" evidence="2">
    <location>
        <begin position="27"/>
        <end position="299"/>
    </location>
</feature>
<dbReference type="GO" id="GO:0016787">
    <property type="term" value="F:hydrolase activity"/>
    <property type="evidence" value="ECO:0007669"/>
    <property type="project" value="UniProtKB-KW"/>
</dbReference>
<name>A0ABV8U775_9PROT</name>
<feature type="domain" description="Peptidase S9 prolyl oligopeptidase catalytic" evidence="3">
    <location>
        <begin position="90"/>
        <end position="297"/>
    </location>
</feature>
<protein>
    <submittedName>
        <fullName evidence="4">Alpha/beta hydrolase family protein</fullName>
        <ecNumber evidence="4">3.4.-.-</ecNumber>
    </submittedName>
</protein>
<organism evidence="4 5">
    <name type="scientific">Kordiimonas lipolytica</name>
    <dbReference type="NCBI Taxonomy" id="1662421"/>
    <lineage>
        <taxon>Bacteria</taxon>
        <taxon>Pseudomonadati</taxon>
        <taxon>Pseudomonadota</taxon>
        <taxon>Alphaproteobacteria</taxon>
        <taxon>Kordiimonadales</taxon>
        <taxon>Kordiimonadaceae</taxon>
        <taxon>Kordiimonas</taxon>
    </lineage>
</organism>
<dbReference type="InterPro" id="IPR029058">
    <property type="entry name" value="AB_hydrolase_fold"/>
</dbReference>
<evidence type="ECO:0000256" key="1">
    <source>
        <dbReference type="ARBA" id="ARBA00022801"/>
    </source>
</evidence>
<accession>A0ABV8U775</accession>
<evidence type="ECO:0000259" key="3">
    <source>
        <dbReference type="Pfam" id="PF00326"/>
    </source>
</evidence>
<dbReference type="PANTHER" id="PTHR22946:SF9">
    <property type="entry name" value="POLYKETIDE TRANSFERASE AF380"/>
    <property type="match status" value="1"/>
</dbReference>
<dbReference type="SUPFAM" id="SSF53474">
    <property type="entry name" value="alpha/beta-Hydrolases"/>
    <property type="match status" value="1"/>
</dbReference>
<dbReference type="EMBL" id="JBHSCR010000001">
    <property type="protein sequence ID" value="MFC4346333.1"/>
    <property type="molecule type" value="Genomic_DNA"/>
</dbReference>
<keyword evidence="1 4" id="KW-0378">Hydrolase</keyword>
<evidence type="ECO:0000256" key="2">
    <source>
        <dbReference type="SAM" id="SignalP"/>
    </source>
</evidence>
<feature type="signal peptide" evidence="2">
    <location>
        <begin position="1"/>
        <end position="26"/>
    </location>
</feature>
<comment type="caution">
    <text evidence="4">The sequence shown here is derived from an EMBL/GenBank/DDBJ whole genome shotgun (WGS) entry which is preliminary data.</text>
</comment>